<feature type="transmembrane region" description="Helical" evidence="1">
    <location>
        <begin position="5"/>
        <end position="25"/>
    </location>
</feature>
<organism evidence="2 3">
    <name type="scientific">Priestia megaterium</name>
    <name type="common">Bacillus megaterium</name>
    <dbReference type="NCBI Taxonomy" id="1404"/>
    <lineage>
        <taxon>Bacteria</taxon>
        <taxon>Bacillati</taxon>
        <taxon>Bacillota</taxon>
        <taxon>Bacilli</taxon>
        <taxon>Bacillales</taxon>
        <taxon>Bacillaceae</taxon>
        <taxon>Priestia</taxon>
    </lineage>
</organism>
<protein>
    <submittedName>
        <fullName evidence="2">Uncharacterized protein</fullName>
    </submittedName>
</protein>
<reference evidence="2 3" key="1">
    <citation type="submission" date="2019-10" db="EMBL/GenBank/DDBJ databases">
        <title>Complete genome sequences for adaption low water activity.</title>
        <authorList>
            <person name="Zhao L."/>
            <person name="Zhong J."/>
        </authorList>
    </citation>
    <scope>NUCLEOTIDE SEQUENCE [LARGE SCALE GENOMIC DNA]</scope>
    <source>
        <strain evidence="2 3">FDU301</strain>
        <plasmid evidence="3">pfdu301a</plasmid>
    </source>
</reference>
<keyword evidence="2" id="KW-0614">Plasmid</keyword>
<evidence type="ECO:0000256" key="1">
    <source>
        <dbReference type="SAM" id="Phobius"/>
    </source>
</evidence>
<dbReference type="Proteomes" id="UP000501076">
    <property type="component" value="Plasmid pFDU301A"/>
</dbReference>
<accession>A0A6M6DYX5</accession>
<gene>
    <name evidence="2" type="ORF">FDZ14_28170</name>
</gene>
<sequence>MMKKWVLIGVMTFLIVAILSFPLYWNQQQVYHIELNVQKSKFSPPNFIKNNVSTLQWNTPTNNNEIYIQASRVSFAVLYFNKEVKTIHKIIIYEGIAVN</sequence>
<proteinExistence type="predicted"/>
<dbReference type="EMBL" id="CP045273">
    <property type="protein sequence ID" value="QJX79982.1"/>
    <property type="molecule type" value="Genomic_DNA"/>
</dbReference>
<evidence type="ECO:0000313" key="3">
    <source>
        <dbReference type="Proteomes" id="UP000501076"/>
    </source>
</evidence>
<evidence type="ECO:0000313" key="2">
    <source>
        <dbReference type="EMBL" id="QJX79982.1"/>
    </source>
</evidence>
<keyword evidence="1" id="KW-0812">Transmembrane</keyword>
<keyword evidence="1" id="KW-1133">Transmembrane helix</keyword>
<geneLocation type="plasmid" evidence="3">
    <name>pfdu301a</name>
</geneLocation>
<dbReference type="RefSeq" id="WP_171777965.1">
    <property type="nucleotide sequence ID" value="NZ_CP045273.1"/>
</dbReference>
<dbReference type="AlphaFoldDB" id="A0A6M6DYX5"/>
<keyword evidence="1" id="KW-0472">Membrane</keyword>
<name>A0A6M6DYX5_PRIMG</name>